<keyword evidence="3" id="KW-1185">Reference proteome</keyword>
<gene>
    <name evidence="2" type="ORF">GMBLW1_19360</name>
</gene>
<proteinExistence type="predicted"/>
<dbReference type="InParanoid" id="A0A6C2YKW8"/>
<keyword evidence="1" id="KW-1133">Transmembrane helix</keyword>
<keyword evidence="1" id="KW-0472">Membrane</keyword>
<reference evidence="2" key="1">
    <citation type="submission" date="2019-04" db="EMBL/GenBank/DDBJ databases">
        <authorList>
            <consortium name="Science for Life Laboratories"/>
        </authorList>
    </citation>
    <scope>NUCLEOTIDE SEQUENCE</scope>
    <source>
        <strain evidence="2">MBLW1</strain>
    </source>
</reference>
<evidence type="ECO:0000313" key="3">
    <source>
        <dbReference type="Proteomes" id="UP000464378"/>
    </source>
</evidence>
<dbReference type="KEGG" id="tim:GMBLW1_19360"/>
<dbReference type="Proteomes" id="UP000464378">
    <property type="component" value="Chromosome"/>
</dbReference>
<keyword evidence="1" id="KW-0812">Transmembrane</keyword>
<evidence type="ECO:0000256" key="1">
    <source>
        <dbReference type="SAM" id="Phobius"/>
    </source>
</evidence>
<organism evidence="2">
    <name type="scientific">Tuwongella immobilis</name>
    <dbReference type="NCBI Taxonomy" id="692036"/>
    <lineage>
        <taxon>Bacteria</taxon>
        <taxon>Pseudomonadati</taxon>
        <taxon>Planctomycetota</taxon>
        <taxon>Planctomycetia</taxon>
        <taxon>Gemmatales</taxon>
        <taxon>Gemmataceae</taxon>
        <taxon>Tuwongella</taxon>
    </lineage>
</organism>
<evidence type="ECO:0000313" key="2">
    <source>
        <dbReference type="EMBL" id="VIP02024.1"/>
    </source>
</evidence>
<name>A0A6C2YKW8_9BACT</name>
<sequence length="132" mass="13217">MAKIALLAGLLLIGIGCASYFGTGTESKTALIPAGFGAGLTVCGLISLAKPSLNKHVMHAAAMIGLLGTIGGLVPTIRQVVKTGSVDFTSPPFLAGAGLTVVSAGFVFLCVRSFIAARKAREAAEGKTTPTA</sequence>
<feature type="transmembrane region" description="Helical" evidence="1">
    <location>
        <begin position="60"/>
        <end position="81"/>
    </location>
</feature>
<protein>
    <submittedName>
        <fullName evidence="2">Uncharacterized protein</fullName>
    </submittedName>
</protein>
<feature type="transmembrane region" description="Helical" evidence="1">
    <location>
        <begin position="93"/>
        <end position="111"/>
    </location>
</feature>
<dbReference type="AlphaFoldDB" id="A0A6C2YKW8"/>
<accession>A0A6C2YKW8</accession>
<dbReference type="EMBL" id="LR593887">
    <property type="protein sequence ID" value="VTS00159.1"/>
    <property type="molecule type" value="Genomic_DNA"/>
</dbReference>
<dbReference type="EMBL" id="LR586016">
    <property type="protein sequence ID" value="VIP02024.1"/>
    <property type="molecule type" value="Genomic_DNA"/>
</dbReference>
<dbReference type="PROSITE" id="PS51257">
    <property type="entry name" value="PROKAR_LIPOPROTEIN"/>
    <property type="match status" value="1"/>
</dbReference>
<dbReference type="RefSeq" id="WP_162657241.1">
    <property type="nucleotide sequence ID" value="NZ_LR593887.1"/>
</dbReference>
<feature type="transmembrane region" description="Helical" evidence="1">
    <location>
        <begin position="29"/>
        <end position="48"/>
    </location>
</feature>